<feature type="compositionally biased region" description="Polar residues" evidence="3">
    <location>
        <begin position="903"/>
        <end position="917"/>
    </location>
</feature>
<dbReference type="Pfam" id="PF19439">
    <property type="entry name" value="CLEC16A_C"/>
    <property type="match status" value="1"/>
</dbReference>
<reference evidence="6" key="1">
    <citation type="submission" date="2020-05" db="UniProtKB">
        <authorList>
            <consortium name="EnsemblMetazoa"/>
        </authorList>
    </citation>
    <scope>IDENTIFICATION</scope>
    <source>
        <strain evidence="6">SANGQUA</strain>
    </source>
</reference>
<feature type="region of interest" description="Disordered" evidence="3">
    <location>
        <begin position="417"/>
        <end position="463"/>
    </location>
</feature>
<dbReference type="VEuPathDB" id="VectorBase:AQUA009756"/>
<organism evidence="6 7">
    <name type="scientific">Anopheles quadriannulatus</name>
    <name type="common">Mosquito</name>
    <dbReference type="NCBI Taxonomy" id="34691"/>
    <lineage>
        <taxon>Eukaryota</taxon>
        <taxon>Metazoa</taxon>
        <taxon>Ecdysozoa</taxon>
        <taxon>Arthropoda</taxon>
        <taxon>Hexapoda</taxon>
        <taxon>Insecta</taxon>
        <taxon>Pterygota</taxon>
        <taxon>Neoptera</taxon>
        <taxon>Endopterygota</taxon>
        <taxon>Diptera</taxon>
        <taxon>Nematocera</taxon>
        <taxon>Culicoidea</taxon>
        <taxon>Culicidae</taxon>
        <taxon>Anophelinae</taxon>
        <taxon>Anopheles</taxon>
    </lineage>
</organism>
<sequence length="1103" mass="122416">MFRSRSWFGGGWNRPKNRLSLDHLKYLYSVLERNTTVSESNRGLLVESLRSIAEILIWGDQNDSSVFDFFLEKNMLSYFLHIMRQKSGGSSFVCVQLLQTLNILFENIRNETSLYYLLSNNLVNSIIVHKFDFSDEDVMGYYILFLKTLSLKLNTHTIHFFYNEHTNDFPLYTEAIKFFNHPESMVRIAVRTITLNVYRVQNPNMLQFIRDKTAAPYFSNLVWFIGKHILELDNCVRNDIDHQSQHRLANLVAEHLDHLHYLNDILCLDIADLNAVLTEHLLHKLFVPLYIFSLTPSPPMSMAEVTCNLAAVLNKVVDIDIKEMNNPRVASVVALFLLSLVFLVITHRPLINALTWVILNADHTVFKEGAAQVLNAYIDNREVVALGFVQPVESLEEALESTVASSAAYGVEQLHLADEPSGSNNKSPNSSSSSSGKSHASSTSTSTNNEAPISNSPSPPTLSEEIEKVNITDEEKEKLLLNAYRTPETNRPFLDMVLSSLDCTENDFLALLALCLLYALANNKGVNSEWLEIVLNRSSPSNRTQYNVILIEKLLQIVNISSQPSCRIRLVTTELALKLLGQIIGGSGVEDSSPSVPEEYLASLHQSRNQAMNVLKNFYKSEDIFLDLFEDEYNEMVKATLNVEFLCNDSTILLPPTGTPLTGISFTRRLPCGEVEKARRAIRVFFLLRRMCQSMSGEKETLLPLTNLSQCVQIDNALDLNNSDLIACTVVMRDGTKYRRFLVMDILQLILVEPDSKRLGWGVAKFVGFLQDVEVNGDKEDSRSLHLTIHRGGATNNRTPILSAKFMFDDHIRCMAAKQRLTKGRSKARQKKMFQIAQLLEIPGQLNDPSFPTLAGTGGSSASGTPSLRHGASGRQGREHRPLFSTSNRVPGVAAALRRDSMPSGSVSRVQMSASRSTEGEPTGTRRKLTAGATRRESSQPIGIGSSSLKSRDNSRNRSGTPRSRESSPRIPRPRSEEIPLEDFRRSQNSSPVSRNSSNNPSRSHTPSRLTLEPLSVVNISSNMGGSGSGATGGNGSVLSGSAKDPIIPNVLLAGTINPVPNVTPLPVGGPLAVPSELSPTSEETSFIANEERQKKRGVIETV</sequence>
<name>A0A182XIS2_ANOQN</name>
<evidence type="ECO:0000313" key="7">
    <source>
        <dbReference type="Proteomes" id="UP000076407"/>
    </source>
</evidence>
<dbReference type="AlphaFoldDB" id="A0A182XIS2"/>
<keyword evidence="2" id="KW-0072">Autophagy</keyword>
<feature type="region of interest" description="Disordered" evidence="3">
    <location>
        <begin position="847"/>
        <end position="1011"/>
    </location>
</feature>
<feature type="compositionally biased region" description="Polar residues" evidence="3">
    <location>
        <begin position="939"/>
        <end position="949"/>
    </location>
</feature>
<feature type="domain" description="FPL" evidence="4">
    <location>
        <begin position="49"/>
        <end position="198"/>
    </location>
</feature>
<evidence type="ECO:0000256" key="2">
    <source>
        <dbReference type="ARBA" id="ARBA00023006"/>
    </source>
</evidence>
<feature type="domain" description="CLEC16A/TT9 C-terminal" evidence="5">
    <location>
        <begin position="246"/>
        <end position="947"/>
    </location>
</feature>
<feature type="compositionally biased region" description="Low complexity" evidence="3">
    <location>
        <begin position="987"/>
        <end position="1009"/>
    </location>
</feature>
<evidence type="ECO:0000313" key="6">
    <source>
        <dbReference type="EnsemblMetazoa" id="AQUA009756-PA"/>
    </source>
</evidence>
<dbReference type="GO" id="GO:0007034">
    <property type="term" value="P:vacuolar transport"/>
    <property type="evidence" value="ECO:0007669"/>
    <property type="project" value="TreeGrafter"/>
</dbReference>
<dbReference type="GO" id="GO:0006914">
    <property type="term" value="P:autophagy"/>
    <property type="evidence" value="ECO:0007669"/>
    <property type="project" value="UniProtKB-KW"/>
</dbReference>
<dbReference type="GO" id="GO:1901096">
    <property type="term" value="P:regulation of autophagosome maturation"/>
    <property type="evidence" value="ECO:0007669"/>
    <property type="project" value="TreeGrafter"/>
</dbReference>
<dbReference type="Proteomes" id="UP000076407">
    <property type="component" value="Unassembled WGS sequence"/>
</dbReference>
<feature type="region of interest" description="Disordered" evidence="3">
    <location>
        <begin position="1074"/>
        <end position="1103"/>
    </location>
</feature>
<dbReference type="STRING" id="34691.A0A182XIS2"/>
<keyword evidence="7" id="KW-1185">Reference proteome</keyword>
<protein>
    <submittedName>
        <fullName evidence="6">FPL domain-containing protein</fullName>
    </submittedName>
</protein>
<comment type="similarity">
    <text evidence="1">Belongs to the CLEC16A/gop-1 family.</text>
</comment>
<proteinExistence type="inferred from homology"/>
<dbReference type="Pfam" id="PF09758">
    <property type="entry name" value="FPL"/>
    <property type="match status" value="1"/>
</dbReference>
<dbReference type="InterPro" id="IPR045820">
    <property type="entry name" value="CLEC16A/TT9_C"/>
</dbReference>
<evidence type="ECO:0000259" key="4">
    <source>
        <dbReference type="Pfam" id="PF09758"/>
    </source>
</evidence>
<dbReference type="InterPro" id="IPR019155">
    <property type="entry name" value="CLEC16A/TT9_N"/>
</dbReference>
<feature type="compositionally biased region" description="Low complexity" evidence="3">
    <location>
        <begin position="420"/>
        <end position="449"/>
    </location>
</feature>
<dbReference type="PANTHER" id="PTHR21481:SF0">
    <property type="entry name" value="PROTEIN CLEC16A"/>
    <property type="match status" value="1"/>
</dbReference>
<feature type="compositionally biased region" description="Low complexity" evidence="3">
    <location>
        <begin position="1075"/>
        <end position="1086"/>
    </location>
</feature>
<dbReference type="GO" id="GO:0005770">
    <property type="term" value="C:late endosome"/>
    <property type="evidence" value="ECO:0007669"/>
    <property type="project" value="TreeGrafter"/>
</dbReference>
<dbReference type="EnsemblMetazoa" id="AQUA009756-RA">
    <property type="protein sequence ID" value="AQUA009756-PA"/>
    <property type="gene ID" value="AQUA009756"/>
</dbReference>
<dbReference type="GO" id="GO:0016197">
    <property type="term" value="P:endosomal transport"/>
    <property type="evidence" value="ECO:0007669"/>
    <property type="project" value="TreeGrafter"/>
</dbReference>
<evidence type="ECO:0000256" key="3">
    <source>
        <dbReference type="SAM" id="MobiDB-lite"/>
    </source>
</evidence>
<dbReference type="InterPro" id="IPR039272">
    <property type="entry name" value="CLEC16A/TT9"/>
</dbReference>
<accession>A0A182XIS2</accession>
<dbReference type="PANTHER" id="PTHR21481">
    <property type="entry name" value="PROTEIN CLEC16A"/>
    <property type="match status" value="1"/>
</dbReference>
<feature type="compositionally biased region" description="Basic and acidic residues" evidence="3">
    <location>
        <begin position="963"/>
        <end position="986"/>
    </location>
</feature>
<evidence type="ECO:0000256" key="1">
    <source>
        <dbReference type="ARBA" id="ARBA00006441"/>
    </source>
</evidence>
<evidence type="ECO:0000259" key="5">
    <source>
        <dbReference type="Pfam" id="PF19439"/>
    </source>
</evidence>
<dbReference type="GO" id="GO:0005794">
    <property type="term" value="C:Golgi apparatus"/>
    <property type="evidence" value="ECO:0007669"/>
    <property type="project" value="TreeGrafter"/>
</dbReference>